<keyword evidence="3" id="KW-1185">Reference proteome</keyword>
<evidence type="ECO:0000259" key="1">
    <source>
        <dbReference type="Pfam" id="PF00561"/>
    </source>
</evidence>
<organism evidence="2 3">
    <name type="scientific">Mycobacterium phage Bactobuster</name>
    <dbReference type="NCBI Taxonomy" id="1784956"/>
    <lineage>
        <taxon>Viruses</taxon>
        <taxon>Duplodnaviria</taxon>
        <taxon>Heunggongvirae</taxon>
        <taxon>Uroviricota</taxon>
        <taxon>Caudoviricetes</taxon>
        <taxon>Pukovnikvirus</taxon>
        <taxon>Pukovnikvirus bactobuster</taxon>
    </lineage>
</organism>
<dbReference type="InterPro" id="IPR050471">
    <property type="entry name" value="AB_hydrolase"/>
</dbReference>
<dbReference type="Pfam" id="PF00561">
    <property type="entry name" value="Abhydrolase_1"/>
    <property type="match status" value="1"/>
</dbReference>
<accession>A0A140IEW9</accession>
<gene>
    <name evidence="2" type="primary">61</name>
    <name evidence="2" type="ORF">SEA_BACTOBUSTER_61</name>
</gene>
<sequence>MVALKRKTIVLADGFRVGVDYAGTGPVPLVFLHGLGATGRAYDEMLKRLADKGFRVIALDAVNHGRTGSMRWGHSVEDMTSVTMRTLDALKVDKAIFVGHSMGGGMLVEIAARNPHRVAAAILMDAATGQEHHDATKVGNYGTLAWRAAKKLAGAAVDIVGDSMDAFKLRDAEERLSLLETLRNGAGGFRFPRAAYALMRANTVPLLNAMQRHGVPTAVLHGLHDQIVPYAAGVSTAKMTDATFYAVDGYHSWMLADPELAADLIDLALLDLAYPRRWIQGVS</sequence>
<dbReference type="OrthoDB" id="6494at10239"/>
<feature type="domain" description="AB hydrolase-1" evidence="1">
    <location>
        <begin position="28"/>
        <end position="241"/>
    </location>
</feature>
<dbReference type="SUPFAM" id="SSF53474">
    <property type="entry name" value="alpha/beta-Hydrolases"/>
    <property type="match status" value="1"/>
</dbReference>
<dbReference type="PRINTS" id="PR00111">
    <property type="entry name" value="ABHYDROLASE"/>
</dbReference>
<name>A0A140IEW9_9CAUD</name>
<dbReference type="GeneID" id="29126782"/>
<reference evidence="2 3" key="1">
    <citation type="submission" date="2016-01" db="EMBL/GenBank/DDBJ databases">
        <authorList>
            <person name="Azorlibu D.M."/>
            <person name="Coomans R.J."/>
            <person name="Hopkins-Harrington C.T."/>
            <person name="Hosea K."/>
            <person name="Jones K.D."/>
            <person name="Kitt M."/>
            <person name="Mann S.N."/>
            <person name="Newman R.H."/>
            <person name="Owens D.L."/>
            <person name="Parson C.D."/>
            <person name="Robinson T.D."/>
            <person name="Salters I.D."/>
            <person name="Stadler E.K."/>
            <person name="Tran L.N."/>
            <person name="Williams K.L."/>
            <person name="Bradley K.W."/>
            <person name="Asai D.J."/>
            <person name="Bowman C.A."/>
            <person name="Russell D.A."/>
            <person name="Pope W.H."/>
            <person name="Jacobs-Sera D."/>
            <person name="Hendrix R.W."/>
            <person name="Hatfull G.F."/>
        </authorList>
    </citation>
    <scope>NUCLEOTIDE SEQUENCE [LARGE SCALE GENOMIC DNA]</scope>
</reference>
<dbReference type="EMBL" id="KU568494">
    <property type="protein sequence ID" value="AMO44029.1"/>
    <property type="molecule type" value="Genomic_DNA"/>
</dbReference>
<proteinExistence type="predicted"/>
<evidence type="ECO:0000313" key="3">
    <source>
        <dbReference type="Proteomes" id="UP000202432"/>
    </source>
</evidence>
<dbReference type="Proteomes" id="UP000202432">
    <property type="component" value="Segment"/>
</dbReference>
<protein>
    <submittedName>
        <fullName evidence="2">Esterase/lipase</fullName>
    </submittedName>
</protein>
<dbReference type="InterPro" id="IPR029058">
    <property type="entry name" value="AB_hydrolase_fold"/>
</dbReference>
<dbReference type="RefSeq" id="YP_009304717.1">
    <property type="nucleotide sequence ID" value="NC_031279.1"/>
</dbReference>
<evidence type="ECO:0000313" key="2">
    <source>
        <dbReference type="EMBL" id="AMO44029.1"/>
    </source>
</evidence>
<dbReference type="KEGG" id="vg:29126782"/>
<dbReference type="Gene3D" id="3.40.50.1820">
    <property type="entry name" value="alpha/beta hydrolase"/>
    <property type="match status" value="1"/>
</dbReference>
<dbReference type="PANTHER" id="PTHR43433">
    <property type="entry name" value="HYDROLASE, ALPHA/BETA FOLD FAMILY PROTEIN"/>
    <property type="match status" value="1"/>
</dbReference>
<dbReference type="InterPro" id="IPR000073">
    <property type="entry name" value="AB_hydrolase_1"/>
</dbReference>
<dbReference type="PANTHER" id="PTHR43433:SF1">
    <property type="entry name" value="BLL5160 PROTEIN"/>
    <property type="match status" value="1"/>
</dbReference>